<evidence type="ECO:0000256" key="1">
    <source>
        <dbReference type="SAM" id="Coils"/>
    </source>
</evidence>
<gene>
    <name evidence="2" type="ORF">RHABOEDO_000903</name>
</gene>
<evidence type="ECO:0000313" key="2">
    <source>
        <dbReference type="EMBL" id="QYF48699.1"/>
    </source>
</evidence>
<dbReference type="EMBL" id="CP075587">
    <property type="protein sequence ID" value="QYF48699.1"/>
    <property type="molecule type" value="Genomic_DNA"/>
</dbReference>
<dbReference type="Proteomes" id="UP000826014">
    <property type="component" value="Chromosome"/>
</dbReference>
<evidence type="ECO:0000313" key="3">
    <source>
        <dbReference type="Proteomes" id="UP000826014"/>
    </source>
</evidence>
<keyword evidence="1" id="KW-0175">Coiled coil</keyword>
<name>A0ABX8V647_9BACT</name>
<feature type="coiled-coil region" evidence="1">
    <location>
        <begin position="28"/>
        <end position="55"/>
    </location>
</feature>
<proteinExistence type="predicted"/>
<sequence length="84" mass="9751">MILTSLAATATVIGVIYGFLQNFKAEIKVDINNHIDRLETRMDKLEERLDARVNKLEERMFWLATGKKLEDAILEEQMKRKKSA</sequence>
<reference evidence="2 3" key="1">
    <citation type="journal article" date="2022" name="bioRxiv">
        <title>Ecology and evolution of chlamydial symbionts of arthropods.</title>
        <authorList>
            <person name="Halter T."/>
            <person name="Koestlbacher S."/>
            <person name="Collingro A."/>
            <person name="Sixt B.S."/>
            <person name="Toenshoff E.R."/>
            <person name="Hendrickx F."/>
            <person name="Kostanjsek R."/>
            <person name="Horn M."/>
        </authorList>
    </citation>
    <scope>NUCLEOTIDE SEQUENCE [LARGE SCALE GENOMIC DNA]</scope>
    <source>
        <strain evidence="2">W744xW776</strain>
    </source>
</reference>
<organism evidence="2 3">
    <name type="scientific">Candidatus Rhabdochlamydia oedothoracis</name>
    <dbReference type="NCBI Taxonomy" id="2720720"/>
    <lineage>
        <taxon>Bacteria</taxon>
        <taxon>Pseudomonadati</taxon>
        <taxon>Chlamydiota</taxon>
        <taxon>Chlamydiia</taxon>
        <taxon>Parachlamydiales</taxon>
        <taxon>Candidatus Rhabdochlamydiaceae</taxon>
        <taxon>Candidatus Rhabdochlamydia</taxon>
    </lineage>
</organism>
<keyword evidence="3" id="KW-1185">Reference proteome</keyword>
<accession>A0ABX8V647</accession>
<protein>
    <submittedName>
        <fullName evidence="2">Uncharacterized protein</fullName>
    </submittedName>
</protein>